<dbReference type="EC" id="3.2.2.27" evidence="4 9"/>
<evidence type="ECO:0000256" key="4">
    <source>
        <dbReference type="ARBA" id="ARBA00012030"/>
    </source>
</evidence>
<dbReference type="InterPro" id="IPR005122">
    <property type="entry name" value="Uracil-DNA_glycosylase-like"/>
</dbReference>
<name>A0ABY4AQR6_9BURK</name>
<keyword evidence="7 9" id="KW-0378">Hydrolase</keyword>
<dbReference type="InterPro" id="IPR018085">
    <property type="entry name" value="Ura-DNA_Glyclase_AS"/>
</dbReference>
<evidence type="ECO:0000256" key="11">
    <source>
        <dbReference type="RuleBase" id="RU003780"/>
    </source>
</evidence>
<dbReference type="PROSITE" id="PS00130">
    <property type="entry name" value="U_DNA_GLYCOSYLASE"/>
    <property type="match status" value="1"/>
</dbReference>
<dbReference type="NCBIfam" id="NF003591">
    <property type="entry name" value="PRK05254.1-4"/>
    <property type="match status" value="1"/>
</dbReference>
<evidence type="ECO:0000256" key="3">
    <source>
        <dbReference type="ARBA" id="ARBA00008184"/>
    </source>
</evidence>
<dbReference type="InterPro" id="IPR036895">
    <property type="entry name" value="Uracil-DNA_glycosylase-like_sf"/>
</dbReference>
<evidence type="ECO:0000313" key="13">
    <source>
        <dbReference type="EMBL" id="UOD51710.1"/>
    </source>
</evidence>
<dbReference type="Pfam" id="PF03167">
    <property type="entry name" value="UDG"/>
    <property type="match status" value="1"/>
</dbReference>
<keyword evidence="9" id="KW-0963">Cytoplasm</keyword>
<proteinExistence type="inferred from homology"/>
<dbReference type="NCBIfam" id="NF003589">
    <property type="entry name" value="PRK05254.1-2"/>
    <property type="match status" value="1"/>
</dbReference>
<accession>A0ABY4AQR6</accession>
<dbReference type="GO" id="GO:0004844">
    <property type="term" value="F:uracil DNA N-glycosylase activity"/>
    <property type="evidence" value="ECO:0007669"/>
    <property type="project" value="UniProtKB-EC"/>
</dbReference>
<keyword evidence="6 9" id="KW-0227">DNA damage</keyword>
<dbReference type="PANTHER" id="PTHR11264:SF0">
    <property type="entry name" value="URACIL-DNA GLYCOSYLASE"/>
    <property type="match status" value="1"/>
</dbReference>
<dbReference type="Proteomes" id="UP000831607">
    <property type="component" value="Chromosome"/>
</dbReference>
<evidence type="ECO:0000313" key="14">
    <source>
        <dbReference type="Proteomes" id="UP000831607"/>
    </source>
</evidence>
<dbReference type="CDD" id="cd10027">
    <property type="entry name" value="UDG-F1-like"/>
    <property type="match status" value="1"/>
</dbReference>
<dbReference type="InterPro" id="IPR002043">
    <property type="entry name" value="UDG_fam1"/>
</dbReference>
<keyword evidence="13" id="KW-0326">Glycosidase</keyword>
<evidence type="ECO:0000259" key="12">
    <source>
        <dbReference type="SMART" id="SM00986"/>
    </source>
</evidence>
<evidence type="ECO:0000256" key="10">
    <source>
        <dbReference type="PROSITE-ProRule" id="PRU10072"/>
    </source>
</evidence>
<comment type="similarity">
    <text evidence="3 9 11">Belongs to the uracil-DNA glycosylase (UDG) superfamily. UNG family.</text>
</comment>
<dbReference type="NCBIfam" id="NF003592">
    <property type="entry name" value="PRK05254.1-5"/>
    <property type="match status" value="1"/>
</dbReference>
<comment type="catalytic activity">
    <reaction evidence="1 9 11">
        <text>Hydrolyzes single-stranded DNA or mismatched double-stranded DNA and polynucleotides, releasing free uracil.</text>
        <dbReference type="EC" id="3.2.2.27"/>
    </reaction>
</comment>
<comment type="subcellular location">
    <subcellularLocation>
        <location evidence="9">Cytoplasm</location>
    </subcellularLocation>
</comment>
<comment type="function">
    <text evidence="2 9 11">Excises uracil residues from the DNA which can arise as a result of misincorporation of dUMP residues by DNA polymerase or due to deamination of cytosine.</text>
</comment>
<dbReference type="Gene3D" id="3.40.470.10">
    <property type="entry name" value="Uracil-DNA glycosylase-like domain"/>
    <property type="match status" value="1"/>
</dbReference>
<dbReference type="SMART" id="SM00986">
    <property type="entry name" value="UDG"/>
    <property type="match status" value="1"/>
</dbReference>
<dbReference type="PANTHER" id="PTHR11264">
    <property type="entry name" value="URACIL-DNA GLYCOSYLASE"/>
    <property type="match status" value="1"/>
</dbReference>
<evidence type="ECO:0000256" key="5">
    <source>
        <dbReference type="ARBA" id="ARBA00018429"/>
    </source>
</evidence>
<evidence type="ECO:0000256" key="8">
    <source>
        <dbReference type="ARBA" id="ARBA00023204"/>
    </source>
</evidence>
<sequence>MDSLPKRWQAVLSTPPASTQLVRTTAAIKAELTAGAIIYPADPWRALRLTELDDVKVVILGQDPYHGPDQAQGLAFSVASHCKIPPSLRNIFLEISQDPLLQTDTLKPQPDPDLSRWARQGVLLLNTSLTVRDGQAASHAKLGWQVVTDAIISAVAKRQTPTVFMLWGAHAQAKAEMIKSYSRQHFILAANHPSPLSARRPPVPFLGCGHFGRANEWLEAQDLLAVQWSN</sequence>
<dbReference type="SMART" id="SM00987">
    <property type="entry name" value="UreE_C"/>
    <property type="match status" value="1"/>
</dbReference>
<protein>
    <recommendedName>
        <fullName evidence="5 9">Uracil-DNA glycosylase</fullName>
        <shortName evidence="9">UDG</shortName>
        <ecNumber evidence="4 9">3.2.2.27</ecNumber>
    </recommendedName>
</protein>
<evidence type="ECO:0000256" key="6">
    <source>
        <dbReference type="ARBA" id="ARBA00022763"/>
    </source>
</evidence>
<gene>
    <name evidence="9" type="primary">ung</name>
    <name evidence="13" type="ORF">DHf2319_12965</name>
</gene>
<evidence type="ECO:0000256" key="7">
    <source>
        <dbReference type="ARBA" id="ARBA00022801"/>
    </source>
</evidence>
<dbReference type="EMBL" id="CP063982">
    <property type="protein sequence ID" value="UOD51710.1"/>
    <property type="molecule type" value="Genomic_DNA"/>
</dbReference>
<dbReference type="NCBIfam" id="TIGR00628">
    <property type="entry name" value="ung"/>
    <property type="match status" value="1"/>
</dbReference>
<evidence type="ECO:0000256" key="1">
    <source>
        <dbReference type="ARBA" id="ARBA00001400"/>
    </source>
</evidence>
<keyword evidence="8 9" id="KW-0234">DNA repair</keyword>
<keyword evidence="14" id="KW-1185">Reference proteome</keyword>
<dbReference type="NCBIfam" id="NF003588">
    <property type="entry name" value="PRK05254.1-1"/>
    <property type="match status" value="1"/>
</dbReference>
<evidence type="ECO:0000256" key="2">
    <source>
        <dbReference type="ARBA" id="ARBA00002631"/>
    </source>
</evidence>
<feature type="active site" description="Proton acceptor" evidence="9 10">
    <location>
        <position position="63"/>
    </location>
</feature>
<feature type="domain" description="Uracil-DNA glycosylase-like" evidence="12">
    <location>
        <begin position="48"/>
        <end position="218"/>
    </location>
</feature>
<reference evidence="13 14" key="1">
    <citation type="submission" date="2020-11" db="EMBL/GenBank/DDBJ databases">
        <title>Algicoccus daihaiensis sp.nov., isolated from Daihai Lake in Inner Mongolia.</title>
        <authorList>
            <person name="Kai J."/>
        </authorList>
    </citation>
    <scope>NUCLEOTIDE SEQUENCE [LARGE SCALE GENOMIC DNA]</scope>
    <source>
        <strain evidence="14">f23</strain>
    </source>
</reference>
<dbReference type="HAMAP" id="MF_00148">
    <property type="entry name" value="UDG"/>
    <property type="match status" value="1"/>
</dbReference>
<evidence type="ECO:0000256" key="9">
    <source>
        <dbReference type="HAMAP-Rule" id="MF_00148"/>
    </source>
</evidence>
<dbReference type="SUPFAM" id="SSF52141">
    <property type="entry name" value="Uracil-DNA glycosylase-like"/>
    <property type="match status" value="1"/>
</dbReference>
<organism evidence="13 14">
    <name type="scientific">Orrella daihaiensis</name>
    <dbReference type="NCBI Taxonomy" id="2782176"/>
    <lineage>
        <taxon>Bacteria</taxon>
        <taxon>Pseudomonadati</taxon>
        <taxon>Pseudomonadota</taxon>
        <taxon>Betaproteobacteria</taxon>
        <taxon>Burkholderiales</taxon>
        <taxon>Alcaligenaceae</taxon>
        <taxon>Orrella</taxon>
    </lineage>
</organism>